<dbReference type="CDD" id="cd00041">
    <property type="entry name" value="CUB"/>
    <property type="match status" value="1"/>
</dbReference>
<feature type="non-terminal residue" evidence="5">
    <location>
        <position position="183"/>
    </location>
</feature>
<dbReference type="InterPro" id="IPR000859">
    <property type="entry name" value="CUB_dom"/>
</dbReference>
<dbReference type="InterPro" id="IPR035914">
    <property type="entry name" value="Sperma_CUB_dom_sf"/>
</dbReference>
<evidence type="ECO:0000259" key="4">
    <source>
        <dbReference type="PROSITE" id="PS01180"/>
    </source>
</evidence>
<gene>
    <name evidence="5" type="ORF">X801_06514</name>
</gene>
<protein>
    <submittedName>
        <fullName evidence="5">CUB domain protein</fullName>
    </submittedName>
</protein>
<keyword evidence="1" id="KW-0677">Repeat</keyword>
<dbReference type="SMART" id="SM00042">
    <property type="entry name" value="CUB"/>
    <property type="match status" value="1"/>
</dbReference>
<keyword evidence="6" id="KW-1185">Reference proteome</keyword>
<comment type="caution">
    <text evidence="3">Lacks conserved residue(s) required for the propagation of feature annotation.</text>
</comment>
<proteinExistence type="predicted"/>
<evidence type="ECO:0000256" key="3">
    <source>
        <dbReference type="PROSITE-ProRule" id="PRU00059"/>
    </source>
</evidence>
<evidence type="ECO:0000256" key="2">
    <source>
        <dbReference type="ARBA" id="ARBA00023157"/>
    </source>
</evidence>
<feature type="non-terminal residue" evidence="5">
    <location>
        <position position="1"/>
    </location>
</feature>
<dbReference type="SUPFAM" id="SSF49854">
    <property type="entry name" value="Spermadhesin, CUB domain"/>
    <property type="match status" value="2"/>
</dbReference>
<dbReference type="AlphaFoldDB" id="A0A1S8WTF9"/>
<dbReference type="FunFam" id="2.60.120.290:FF:000005">
    <property type="entry name" value="Procollagen C-endopeptidase enhancer 1"/>
    <property type="match status" value="1"/>
</dbReference>
<organism evidence="5 6">
    <name type="scientific">Opisthorchis viverrini</name>
    <name type="common">Southeast Asian liver fluke</name>
    <dbReference type="NCBI Taxonomy" id="6198"/>
    <lineage>
        <taxon>Eukaryota</taxon>
        <taxon>Metazoa</taxon>
        <taxon>Spiralia</taxon>
        <taxon>Lophotrochozoa</taxon>
        <taxon>Platyhelminthes</taxon>
        <taxon>Trematoda</taxon>
        <taxon>Digenea</taxon>
        <taxon>Opisthorchiida</taxon>
        <taxon>Opisthorchiata</taxon>
        <taxon>Opisthorchiidae</taxon>
        <taxon>Opisthorchis</taxon>
    </lineage>
</organism>
<reference evidence="5 6" key="1">
    <citation type="submission" date="2015-03" db="EMBL/GenBank/DDBJ databases">
        <title>Draft genome of the nematode, Opisthorchis viverrini.</title>
        <authorList>
            <person name="Mitreva M."/>
        </authorList>
    </citation>
    <scope>NUCLEOTIDE SEQUENCE [LARGE SCALE GENOMIC DNA]</scope>
    <source>
        <strain evidence="5">Khon Kaen</strain>
    </source>
</reference>
<dbReference type="Proteomes" id="UP000243686">
    <property type="component" value="Unassembled WGS sequence"/>
</dbReference>
<dbReference type="PROSITE" id="PS01180">
    <property type="entry name" value="CUB"/>
    <property type="match status" value="1"/>
</dbReference>
<evidence type="ECO:0000313" key="5">
    <source>
        <dbReference type="EMBL" id="OON17645.1"/>
    </source>
</evidence>
<sequence>DRSENEVTRNESFYACCSTLSSGNVTSPGYPNAYPNRLRYSWIIVQPLGCIIQLNFSDFLLERNFDFVSVYNVFGDELGNMIDRWSGTELPASVQSTSNALRIHMKTDGSVAHKGFAANYQTRNTKCRINSDRSESYIGPHGYASGYPEKLNLTWHISQPEGCTIRIDFRKFKLCWIWEFSGV</sequence>
<name>A0A1S8WTF9_OPIVI</name>
<keyword evidence="2" id="KW-1015">Disulfide bond</keyword>
<feature type="domain" description="CUB" evidence="4">
    <location>
        <begin position="3"/>
        <end position="123"/>
    </location>
</feature>
<dbReference type="Pfam" id="PF00431">
    <property type="entry name" value="CUB"/>
    <property type="match status" value="1"/>
</dbReference>
<dbReference type="Gene3D" id="2.60.120.290">
    <property type="entry name" value="Spermadhesin, CUB domain"/>
    <property type="match status" value="2"/>
</dbReference>
<dbReference type="PANTHER" id="PTHR24251">
    <property type="entry name" value="OVOCHYMASE-RELATED"/>
    <property type="match status" value="1"/>
</dbReference>
<dbReference type="EMBL" id="KV895071">
    <property type="protein sequence ID" value="OON17645.1"/>
    <property type="molecule type" value="Genomic_DNA"/>
</dbReference>
<accession>A0A1S8WTF9</accession>
<evidence type="ECO:0000256" key="1">
    <source>
        <dbReference type="ARBA" id="ARBA00022737"/>
    </source>
</evidence>
<evidence type="ECO:0000313" key="6">
    <source>
        <dbReference type="Proteomes" id="UP000243686"/>
    </source>
</evidence>